<dbReference type="GO" id="GO:0015994">
    <property type="term" value="P:chlorophyll metabolic process"/>
    <property type="evidence" value="ECO:0007669"/>
    <property type="project" value="TreeGrafter"/>
</dbReference>
<comment type="caution">
    <text evidence="3">The sequence shown here is derived from an EMBL/GenBank/DDBJ whole genome shotgun (WGS) entry which is preliminary data.</text>
</comment>
<evidence type="ECO:0000313" key="4">
    <source>
        <dbReference type="Proteomes" id="UP001165085"/>
    </source>
</evidence>
<dbReference type="Gene3D" id="3.40.50.1820">
    <property type="entry name" value="alpha/beta hydrolase"/>
    <property type="match status" value="1"/>
</dbReference>
<dbReference type="Proteomes" id="UP001165085">
    <property type="component" value="Unassembled WGS sequence"/>
</dbReference>
<evidence type="ECO:0000259" key="2">
    <source>
        <dbReference type="Pfam" id="PF00561"/>
    </source>
</evidence>
<protein>
    <recommendedName>
        <fullName evidence="2">AB hydrolase-1 domain-containing protein</fullName>
    </recommendedName>
</protein>
<feature type="chain" id="PRO_5040948979" description="AB hydrolase-1 domain-containing protein" evidence="1">
    <location>
        <begin position="20"/>
        <end position="367"/>
    </location>
</feature>
<name>A0A9W7DR57_9STRA</name>
<feature type="domain" description="AB hydrolase-1" evidence="2">
    <location>
        <begin position="83"/>
        <end position="347"/>
    </location>
</feature>
<keyword evidence="4" id="KW-1185">Reference proteome</keyword>
<dbReference type="GO" id="GO:0047746">
    <property type="term" value="F:chlorophyllase activity"/>
    <property type="evidence" value="ECO:0007669"/>
    <property type="project" value="TreeGrafter"/>
</dbReference>
<dbReference type="PANTHER" id="PTHR46438">
    <property type="entry name" value="ALPHA/BETA-HYDROLASES SUPERFAMILY PROTEIN"/>
    <property type="match status" value="1"/>
</dbReference>
<evidence type="ECO:0000256" key="1">
    <source>
        <dbReference type="SAM" id="SignalP"/>
    </source>
</evidence>
<dbReference type="AlphaFoldDB" id="A0A9W7DR57"/>
<proteinExistence type="predicted"/>
<organism evidence="3 4">
    <name type="scientific">Triparma strigata</name>
    <dbReference type="NCBI Taxonomy" id="1606541"/>
    <lineage>
        <taxon>Eukaryota</taxon>
        <taxon>Sar</taxon>
        <taxon>Stramenopiles</taxon>
        <taxon>Ochrophyta</taxon>
        <taxon>Bolidophyceae</taxon>
        <taxon>Parmales</taxon>
        <taxon>Triparmaceae</taxon>
        <taxon>Triparma</taxon>
    </lineage>
</organism>
<keyword evidence="1" id="KW-0732">Signal</keyword>
<dbReference type="InterPro" id="IPR000073">
    <property type="entry name" value="AB_hydrolase_1"/>
</dbReference>
<dbReference type="InterPro" id="IPR000639">
    <property type="entry name" value="Epox_hydrolase-like"/>
</dbReference>
<sequence length="367" mass="40818">MQTTPFLLLISVLVCSVQPFRLIPSGKSFVANRNSLSKSLPAQPGTIATEEPQTRLPRDYRSFTFRNKYKINYDVSCAGSDKPPILLIHGFGGSINHFRYNEPVLTDAGYNVVRVDLLGFGASDKPPPSGDLEYNMELFAEVSKELIDHVEAETEVVEGRKWIVGGNSIGGLTSLMVARELEERCRGVVLFNASGGMTSFRYEELPLLARPILWLLQNVILKQFGNGFWNNFKQPENVEQILKSQVYANNNTNVDDELLSIILDPSYDEGAREVFLAVFGGEPGPTPEEVLKDLGNNVKILALWGTGDLWTPLEKGLHPGSKFGEMINQEKGVEYKLVRLPGAGHCPMDEVPDQCHEALLPWLKDLK</sequence>
<accession>A0A9W7DR57</accession>
<evidence type="ECO:0000313" key="3">
    <source>
        <dbReference type="EMBL" id="GMH52173.1"/>
    </source>
</evidence>
<reference evidence="4" key="1">
    <citation type="journal article" date="2023" name="Commun. Biol.">
        <title>Genome analysis of Parmales, the sister group of diatoms, reveals the evolutionary specialization of diatoms from phago-mixotrophs to photoautotrophs.</title>
        <authorList>
            <person name="Ban H."/>
            <person name="Sato S."/>
            <person name="Yoshikawa S."/>
            <person name="Yamada K."/>
            <person name="Nakamura Y."/>
            <person name="Ichinomiya M."/>
            <person name="Sato N."/>
            <person name="Blanc-Mathieu R."/>
            <person name="Endo H."/>
            <person name="Kuwata A."/>
            <person name="Ogata H."/>
        </authorList>
    </citation>
    <scope>NUCLEOTIDE SEQUENCE [LARGE SCALE GENOMIC DNA]</scope>
    <source>
        <strain evidence="4">NIES 3701</strain>
    </source>
</reference>
<dbReference type="InterPro" id="IPR029058">
    <property type="entry name" value="AB_hydrolase_fold"/>
</dbReference>
<dbReference type="EMBL" id="BRXY01000008">
    <property type="protein sequence ID" value="GMH52173.1"/>
    <property type="molecule type" value="Genomic_DNA"/>
</dbReference>
<dbReference type="PANTHER" id="PTHR46438:SF7">
    <property type="entry name" value="ALPHA_BETA-HYDROLASES SUPERFAMILY PROTEIN"/>
    <property type="match status" value="1"/>
</dbReference>
<feature type="signal peptide" evidence="1">
    <location>
        <begin position="1"/>
        <end position="19"/>
    </location>
</feature>
<dbReference type="Pfam" id="PF00561">
    <property type="entry name" value="Abhydrolase_1"/>
    <property type="match status" value="1"/>
</dbReference>
<dbReference type="SUPFAM" id="SSF53474">
    <property type="entry name" value="alpha/beta-Hydrolases"/>
    <property type="match status" value="1"/>
</dbReference>
<dbReference type="GO" id="GO:0009507">
    <property type="term" value="C:chloroplast"/>
    <property type="evidence" value="ECO:0007669"/>
    <property type="project" value="TreeGrafter"/>
</dbReference>
<dbReference type="PRINTS" id="PR00412">
    <property type="entry name" value="EPOXHYDRLASE"/>
</dbReference>
<gene>
    <name evidence="3" type="ORF">TrST_g4242</name>
</gene>
<dbReference type="OrthoDB" id="408373at2759"/>